<name>A0A8X6RL60_TRICX</name>
<organism evidence="1 2">
    <name type="scientific">Trichonephila clavipes</name>
    <name type="common">Golden silk orbweaver</name>
    <name type="synonym">Nephila clavipes</name>
    <dbReference type="NCBI Taxonomy" id="2585209"/>
    <lineage>
        <taxon>Eukaryota</taxon>
        <taxon>Metazoa</taxon>
        <taxon>Ecdysozoa</taxon>
        <taxon>Arthropoda</taxon>
        <taxon>Chelicerata</taxon>
        <taxon>Arachnida</taxon>
        <taxon>Araneae</taxon>
        <taxon>Araneomorphae</taxon>
        <taxon>Entelegynae</taxon>
        <taxon>Araneoidea</taxon>
        <taxon>Nephilidae</taxon>
        <taxon>Trichonephila</taxon>
    </lineage>
</organism>
<evidence type="ECO:0000313" key="1">
    <source>
        <dbReference type="EMBL" id="GFX96545.1"/>
    </source>
</evidence>
<keyword evidence="2" id="KW-1185">Reference proteome</keyword>
<gene>
    <name evidence="1" type="ORF">TNCV_1442191</name>
</gene>
<dbReference type="Proteomes" id="UP000887159">
    <property type="component" value="Unassembled WGS sequence"/>
</dbReference>
<comment type="caution">
    <text evidence="1">The sequence shown here is derived from an EMBL/GenBank/DDBJ whole genome shotgun (WGS) entry which is preliminary data.</text>
</comment>
<protein>
    <submittedName>
        <fullName evidence="1">Uncharacterized protein</fullName>
    </submittedName>
</protein>
<accession>A0A8X6RL60</accession>
<proteinExistence type="predicted"/>
<evidence type="ECO:0000313" key="2">
    <source>
        <dbReference type="Proteomes" id="UP000887159"/>
    </source>
</evidence>
<reference evidence="1" key="1">
    <citation type="submission" date="2020-08" db="EMBL/GenBank/DDBJ databases">
        <title>Multicomponent nature underlies the extraordinary mechanical properties of spider dragline silk.</title>
        <authorList>
            <person name="Kono N."/>
            <person name="Nakamura H."/>
            <person name="Mori M."/>
            <person name="Yoshida Y."/>
            <person name="Ohtoshi R."/>
            <person name="Malay A.D."/>
            <person name="Moran D.A.P."/>
            <person name="Tomita M."/>
            <person name="Numata K."/>
            <person name="Arakawa K."/>
        </authorList>
    </citation>
    <scope>NUCLEOTIDE SEQUENCE</scope>
</reference>
<dbReference type="AlphaFoldDB" id="A0A8X6RL60"/>
<sequence>MSADAASVSNIVHPEQPLFAEAANVNHPKCSRRPLLGKAFYVIGIVQVPSNYDCVLHRRNIYRNLFCLNSGGYLKGDVTFSSETELLYIVAMTTSAADKRHKIGVPLRVFLKPGEYIPTY</sequence>
<dbReference type="EMBL" id="BMAU01021192">
    <property type="protein sequence ID" value="GFX96545.1"/>
    <property type="molecule type" value="Genomic_DNA"/>
</dbReference>